<organism evidence="2 3">
    <name type="scientific">[Mycobacterium] crassicus</name>
    <dbReference type="NCBI Taxonomy" id="2872309"/>
    <lineage>
        <taxon>Bacteria</taxon>
        <taxon>Bacillati</taxon>
        <taxon>Actinomycetota</taxon>
        <taxon>Actinomycetes</taxon>
        <taxon>Mycobacteriales</taxon>
        <taxon>Mycobacteriaceae</taxon>
        <taxon>Mycolicibacter</taxon>
    </lineage>
</organism>
<evidence type="ECO:0000313" key="2">
    <source>
        <dbReference type="EMBL" id="MEB3023058.1"/>
    </source>
</evidence>
<name>A0ABU5XM62_9MYCO</name>
<gene>
    <name evidence="2" type="ORF">K6T79_18610</name>
</gene>
<dbReference type="RefSeq" id="WP_329780321.1">
    <property type="nucleotide sequence ID" value="NZ_JAYJJR010000013.1"/>
</dbReference>
<evidence type="ECO:0000313" key="3">
    <source>
        <dbReference type="Proteomes" id="UP001299596"/>
    </source>
</evidence>
<comment type="caution">
    <text evidence="2">The sequence shown here is derived from an EMBL/GenBank/DDBJ whole genome shotgun (WGS) entry which is preliminary data.</text>
</comment>
<accession>A0ABU5XM62</accession>
<proteinExistence type="predicted"/>
<evidence type="ECO:0000256" key="1">
    <source>
        <dbReference type="SAM" id="MobiDB-lite"/>
    </source>
</evidence>
<feature type="region of interest" description="Disordered" evidence="1">
    <location>
        <begin position="1"/>
        <end position="21"/>
    </location>
</feature>
<dbReference type="EMBL" id="JAYJJR010000013">
    <property type="protein sequence ID" value="MEB3023058.1"/>
    <property type="molecule type" value="Genomic_DNA"/>
</dbReference>
<keyword evidence="3" id="KW-1185">Reference proteome</keyword>
<dbReference type="Proteomes" id="UP001299596">
    <property type="component" value="Unassembled WGS sequence"/>
</dbReference>
<protein>
    <submittedName>
        <fullName evidence="2">Uncharacterized protein</fullName>
    </submittedName>
</protein>
<reference evidence="2 3" key="1">
    <citation type="submission" date="2023-12" db="EMBL/GenBank/DDBJ databases">
        <title>Description of new species of Mycobacterium terrae complex isolated from sewage at the Sao Paulo Zoological Park Foundation in Brazil.</title>
        <authorList>
            <person name="Romagnoli C.L."/>
            <person name="Conceicao E.C."/>
            <person name="Machado E."/>
            <person name="Barreto L.B.P.F."/>
            <person name="Sharma A."/>
            <person name="Silva N.M."/>
            <person name="Marques L.E."/>
            <person name="Juliana M.A."/>
            <person name="Lourenco M.C.S."/>
            <person name="Digiampietri L.A."/>
            <person name="Suffys P.N."/>
            <person name="Viana-Niero C."/>
        </authorList>
    </citation>
    <scope>NUCLEOTIDE SEQUENCE [LARGE SCALE GENOMIC DNA]</scope>
    <source>
        <strain evidence="2 3">MYC098</strain>
    </source>
</reference>
<sequence length="91" mass="10006">MEQVPVEQLRDGDTIDITPMLDDPNSLPWDWGKGYDTDVEVARMAASSEYAQVDGEAKPSTSHEGRVEFGTTQMNFTLPAGYLITRIAAAE</sequence>